<comment type="caution">
    <text evidence="3">The sequence shown here is derived from an EMBL/GenBank/DDBJ whole genome shotgun (WGS) entry which is preliminary data.</text>
</comment>
<dbReference type="Proteomes" id="UP000789570">
    <property type="component" value="Unassembled WGS sequence"/>
</dbReference>
<gene>
    <name evidence="3" type="ORF">FCALED_LOCUS14187</name>
</gene>
<name>A0A9N9I1Z9_9GLOM</name>
<keyword evidence="1" id="KW-0175">Coiled coil</keyword>
<evidence type="ECO:0000256" key="2">
    <source>
        <dbReference type="SAM" id="MobiDB-lite"/>
    </source>
</evidence>
<evidence type="ECO:0000256" key="1">
    <source>
        <dbReference type="SAM" id="Coils"/>
    </source>
</evidence>
<feature type="compositionally biased region" description="Polar residues" evidence="2">
    <location>
        <begin position="7"/>
        <end position="27"/>
    </location>
</feature>
<evidence type="ECO:0000313" key="3">
    <source>
        <dbReference type="EMBL" id="CAG8716578.1"/>
    </source>
</evidence>
<reference evidence="3" key="1">
    <citation type="submission" date="2021-06" db="EMBL/GenBank/DDBJ databases">
        <authorList>
            <person name="Kallberg Y."/>
            <person name="Tangrot J."/>
            <person name="Rosling A."/>
        </authorList>
    </citation>
    <scope>NUCLEOTIDE SEQUENCE</scope>
    <source>
        <strain evidence="3">UK204</strain>
    </source>
</reference>
<organism evidence="3 4">
    <name type="scientific">Funneliformis caledonium</name>
    <dbReference type="NCBI Taxonomy" id="1117310"/>
    <lineage>
        <taxon>Eukaryota</taxon>
        <taxon>Fungi</taxon>
        <taxon>Fungi incertae sedis</taxon>
        <taxon>Mucoromycota</taxon>
        <taxon>Glomeromycotina</taxon>
        <taxon>Glomeromycetes</taxon>
        <taxon>Glomerales</taxon>
        <taxon>Glomeraceae</taxon>
        <taxon>Funneliformis</taxon>
    </lineage>
</organism>
<accession>A0A9N9I1Z9</accession>
<sequence length="98" mass="10723">HQRNKSRPTAPTSESPAVITSGTNSRQTTPATSKKSTSSLPNRNVDDTEVVQLQARIVELQKDNQKLQSQNAALSGELDKLCQENEALIFINGEFGKE</sequence>
<protein>
    <submittedName>
        <fullName evidence="3">13202_t:CDS:1</fullName>
    </submittedName>
</protein>
<feature type="region of interest" description="Disordered" evidence="2">
    <location>
        <begin position="1"/>
        <end position="47"/>
    </location>
</feature>
<evidence type="ECO:0000313" key="4">
    <source>
        <dbReference type="Proteomes" id="UP000789570"/>
    </source>
</evidence>
<feature type="coiled-coil region" evidence="1">
    <location>
        <begin position="50"/>
        <end position="84"/>
    </location>
</feature>
<dbReference type="AlphaFoldDB" id="A0A9N9I1Z9"/>
<proteinExistence type="predicted"/>
<keyword evidence="4" id="KW-1185">Reference proteome</keyword>
<feature type="compositionally biased region" description="Low complexity" evidence="2">
    <location>
        <begin position="28"/>
        <end position="39"/>
    </location>
</feature>
<feature type="non-terminal residue" evidence="3">
    <location>
        <position position="98"/>
    </location>
</feature>
<dbReference type="EMBL" id="CAJVPQ010009605">
    <property type="protein sequence ID" value="CAG8716578.1"/>
    <property type="molecule type" value="Genomic_DNA"/>
</dbReference>